<dbReference type="Proteomes" id="UP000245369">
    <property type="component" value="Chromosome"/>
</dbReference>
<name>A0ABN5LKQ3_9STRE</name>
<evidence type="ECO:0008006" key="3">
    <source>
        <dbReference type="Google" id="ProtNLM"/>
    </source>
</evidence>
<organism evidence="1 2">
    <name type="scientific">Streptococcus sobrinus</name>
    <dbReference type="NCBI Taxonomy" id="1310"/>
    <lineage>
        <taxon>Bacteria</taxon>
        <taxon>Bacillati</taxon>
        <taxon>Bacillota</taxon>
        <taxon>Bacilli</taxon>
        <taxon>Lactobacillales</taxon>
        <taxon>Streptococcaceae</taxon>
        <taxon>Streptococcus</taxon>
    </lineage>
</organism>
<accession>A0ABN5LKQ3</accession>
<sequence length="78" mass="9015">MKKLRKIFKRGSCLVAQSQKAPTRELLVGAFMLVFKYNKRREAIESKNRGSPRSEPLFLWDEIALSQANLKALNLMTF</sequence>
<evidence type="ECO:0000313" key="1">
    <source>
        <dbReference type="EMBL" id="AWN20067.1"/>
    </source>
</evidence>
<reference evidence="1 2" key="1">
    <citation type="submission" date="2018-05" db="EMBL/GenBank/DDBJ databases">
        <title>Complete genome sequences of Streptococcus sobrinus.</title>
        <authorList>
            <person name="Sales M."/>
            <person name="Jensen P.A."/>
        </authorList>
    </citation>
    <scope>NUCLEOTIDE SEQUENCE [LARGE SCALE GENOMIC DNA]</scope>
    <source>
        <strain evidence="1 2">SL1</strain>
    </source>
</reference>
<protein>
    <recommendedName>
        <fullName evidence="3">Transposase</fullName>
    </recommendedName>
</protein>
<keyword evidence="2" id="KW-1185">Reference proteome</keyword>
<proteinExistence type="predicted"/>
<dbReference type="EMBL" id="CP029490">
    <property type="protein sequence ID" value="AWN20067.1"/>
    <property type="molecule type" value="Genomic_DNA"/>
</dbReference>
<evidence type="ECO:0000313" key="2">
    <source>
        <dbReference type="Proteomes" id="UP000245369"/>
    </source>
</evidence>
<gene>
    <name evidence="1" type="ORF">DK182_01320</name>
</gene>